<dbReference type="SUPFAM" id="SSF56042">
    <property type="entry name" value="PurM C-terminal domain-like"/>
    <property type="match status" value="1"/>
</dbReference>
<feature type="binding site" evidence="2">
    <location>
        <position position="52"/>
    </location>
    <ligand>
        <name>Mg(2+)</name>
        <dbReference type="ChEBI" id="CHEBI:18420"/>
        <label>4</label>
    </ligand>
</feature>
<comment type="function">
    <text evidence="2">Catalyzes the ATP-dependent phosphorylation of thiamine-monophosphate (TMP) to form thiamine-pyrophosphate (TPP), the active form of vitamin B1.</text>
</comment>
<dbReference type="STRING" id="1408281.Epro_0056"/>
<dbReference type="EC" id="2.7.4.16" evidence="2"/>
<feature type="binding site" evidence="2">
    <location>
        <position position="38"/>
    </location>
    <ligand>
        <name>Mg(2+)</name>
        <dbReference type="ChEBI" id="CHEBI:18420"/>
        <label>3</label>
    </ligand>
</feature>
<feature type="domain" description="PurM-like C-terminal" evidence="4">
    <location>
        <begin position="160"/>
        <end position="311"/>
    </location>
</feature>
<dbReference type="Gene3D" id="3.30.1330.10">
    <property type="entry name" value="PurM-like, N-terminal domain"/>
    <property type="match status" value="1"/>
</dbReference>
<dbReference type="PIRSF" id="PIRSF005303">
    <property type="entry name" value="Thiam_monoph_kin"/>
    <property type="match status" value="1"/>
</dbReference>
<feature type="binding site" evidence="2">
    <location>
        <begin position="131"/>
        <end position="132"/>
    </location>
    <ligand>
        <name>ATP</name>
        <dbReference type="ChEBI" id="CHEBI:30616"/>
    </ligand>
</feature>
<dbReference type="CDD" id="cd02194">
    <property type="entry name" value="ThiL"/>
    <property type="match status" value="1"/>
</dbReference>
<dbReference type="PANTHER" id="PTHR30270:SF0">
    <property type="entry name" value="THIAMINE-MONOPHOSPHATE KINASE"/>
    <property type="match status" value="1"/>
</dbReference>
<accession>A0A0G3WHQ3</accession>
<keyword evidence="2" id="KW-0547">Nucleotide-binding</keyword>
<dbReference type="AlphaFoldDB" id="A0A0G3WHQ3"/>
<feature type="domain" description="PurM-like N-terminal" evidence="3">
    <location>
        <begin position="36"/>
        <end position="147"/>
    </location>
</feature>
<dbReference type="InterPro" id="IPR016188">
    <property type="entry name" value="PurM-like_N"/>
</dbReference>
<name>A0A0G3WHQ3_9BACT</name>
<comment type="similarity">
    <text evidence="2">Belongs to the thiamine-monophosphate kinase family.</text>
</comment>
<dbReference type="PANTHER" id="PTHR30270">
    <property type="entry name" value="THIAMINE-MONOPHOSPHATE KINASE"/>
    <property type="match status" value="1"/>
</dbReference>
<feature type="binding site" evidence="2">
    <location>
        <position position="54"/>
    </location>
    <ligand>
        <name>Mg(2+)</name>
        <dbReference type="ChEBI" id="CHEBI:18420"/>
        <label>1</label>
    </ligand>
</feature>
<reference evidence="5 6" key="1">
    <citation type="submission" date="2014-09" db="EMBL/GenBank/DDBJ databases">
        <title>Complete genome sequence of Endomicrobium proavitum.</title>
        <authorList>
            <person name="Zheng H."/>
        </authorList>
    </citation>
    <scope>NUCLEOTIDE SEQUENCE [LARGE SCALE GENOMIC DNA]</scope>
    <source>
        <strain evidence="5 6">Rsa215</strain>
    </source>
</reference>
<feature type="binding site" evidence="2">
    <location>
        <position position="54"/>
    </location>
    <ligand>
        <name>Mg(2+)</name>
        <dbReference type="ChEBI" id="CHEBI:18420"/>
        <label>2</label>
    </ligand>
</feature>
<dbReference type="OrthoDB" id="9802811at2"/>
<feature type="binding site" evidence="2">
    <location>
        <position position="83"/>
    </location>
    <ligand>
        <name>Mg(2+)</name>
        <dbReference type="ChEBI" id="CHEBI:18420"/>
        <label>3</label>
    </ligand>
</feature>
<dbReference type="InterPro" id="IPR010918">
    <property type="entry name" value="PurM-like_C_dom"/>
</dbReference>
<dbReference type="SUPFAM" id="SSF55326">
    <property type="entry name" value="PurM N-terminal domain-like"/>
    <property type="match status" value="1"/>
</dbReference>
<dbReference type="InterPro" id="IPR006283">
    <property type="entry name" value="ThiL-like"/>
</dbReference>
<dbReference type="KEGG" id="epo:Epro_0056"/>
<dbReference type="GO" id="GO:0000287">
    <property type="term" value="F:magnesium ion binding"/>
    <property type="evidence" value="ECO:0007669"/>
    <property type="project" value="UniProtKB-UniRule"/>
</dbReference>
<organism evidence="5 6">
    <name type="scientific">Endomicrobium proavitum</name>
    <dbReference type="NCBI Taxonomy" id="1408281"/>
    <lineage>
        <taxon>Bacteria</taxon>
        <taxon>Pseudomonadati</taxon>
        <taxon>Elusimicrobiota</taxon>
        <taxon>Endomicrobiia</taxon>
        <taxon>Endomicrobiales</taxon>
        <taxon>Endomicrobiaceae</taxon>
        <taxon>Endomicrobium</taxon>
    </lineage>
</organism>
<sequence length="327" mass="35816">MSNKTISSVGEFGFINIIKKKFALQRRNKQVSVPIGDDCFCFKSGGINLCVTKDMLVEDVHFKKEWTYPQELGAKAVEVNVSDAASMGGALPKYIFIGLGLPPETDFKYVEKIYQGIKNACAKYKILLAGGDSVKSDKIIISVTVIAVGGKNIVQRTGAKAGDLIGVTNTFGNAGAGVELLYKYAGKRKFNKEEKYLIKKQNSPQARLKEAGKIAKYLTSMTDASDGLYVSLDLIAAKAGANIALEKIPLSKELKNVFKDKQKQINLALFGAEDFELVFTVAKSKAAAVKKLVPTVSYIGEITDSKKVKYFYNGKEQKIKYAGFKHF</sequence>
<dbReference type="HAMAP" id="MF_02128">
    <property type="entry name" value="TMP_kinase"/>
    <property type="match status" value="1"/>
</dbReference>
<dbReference type="InterPro" id="IPR036921">
    <property type="entry name" value="PurM-like_N_sf"/>
</dbReference>
<comment type="miscellaneous">
    <text evidence="2">Reaction mechanism of ThiL seems to utilize a direct, inline transfer of the gamma-phosphate of ATP to TMP rather than a phosphorylated enzyme intermediate.</text>
</comment>
<dbReference type="EMBL" id="CP009498">
    <property type="protein sequence ID" value="AKL97435.1"/>
    <property type="molecule type" value="Genomic_DNA"/>
</dbReference>
<evidence type="ECO:0000256" key="1">
    <source>
        <dbReference type="ARBA" id="ARBA00022977"/>
    </source>
</evidence>
<evidence type="ECO:0000259" key="3">
    <source>
        <dbReference type="Pfam" id="PF00586"/>
    </source>
</evidence>
<dbReference type="RefSeq" id="WP_052569524.1">
    <property type="nucleotide sequence ID" value="NZ_CP009498.1"/>
</dbReference>
<dbReference type="Gene3D" id="3.90.650.10">
    <property type="entry name" value="PurM-like C-terminal domain"/>
    <property type="match status" value="1"/>
</dbReference>
<dbReference type="Pfam" id="PF00586">
    <property type="entry name" value="AIRS"/>
    <property type="match status" value="1"/>
</dbReference>
<dbReference type="InterPro" id="IPR036676">
    <property type="entry name" value="PurM-like_C_sf"/>
</dbReference>
<comment type="pathway">
    <text evidence="2">Cofactor biosynthesis; thiamine diphosphate biosynthesis; thiamine diphosphate from thiamine phosphate: step 1/1.</text>
</comment>
<feature type="binding site" evidence="2">
    <location>
        <position position="38"/>
    </location>
    <ligand>
        <name>Mg(2+)</name>
        <dbReference type="ChEBI" id="CHEBI:18420"/>
        <label>4</label>
    </ligand>
</feature>
<dbReference type="GO" id="GO:0005524">
    <property type="term" value="F:ATP binding"/>
    <property type="evidence" value="ECO:0007669"/>
    <property type="project" value="UniProtKB-UniRule"/>
</dbReference>
<feature type="binding site" evidence="2">
    <location>
        <position position="226"/>
    </location>
    <ligand>
        <name>Mg(2+)</name>
        <dbReference type="ChEBI" id="CHEBI:18420"/>
        <label>5</label>
    </ligand>
</feature>
<keyword evidence="2" id="KW-0067">ATP-binding</keyword>
<keyword evidence="2" id="KW-0808">Transferase</keyword>
<dbReference type="Pfam" id="PF02769">
    <property type="entry name" value="AIRS_C"/>
    <property type="match status" value="1"/>
</dbReference>
<feature type="binding site" evidence="2">
    <location>
        <position position="61"/>
    </location>
    <ligand>
        <name>substrate</name>
    </ligand>
</feature>
<feature type="binding site" evidence="2">
    <location>
        <position position="225"/>
    </location>
    <ligand>
        <name>ATP</name>
        <dbReference type="ChEBI" id="CHEBI:30616"/>
    </ligand>
</feature>
<comment type="caution">
    <text evidence="2">Lacks conserved residue(s) required for the propagation of feature annotation.</text>
</comment>
<dbReference type="UniPathway" id="UPA00060">
    <property type="reaction ID" value="UER00142"/>
</dbReference>
<keyword evidence="2" id="KW-0479">Metal-binding</keyword>
<proteinExistence type="inferred from homology"/>
<dbReference type="NCBIfam" id="TIGR01379">
    <property type="entry name" value="thiL"/>
    <property type="match status" value="1"/>
</dbReference>
<keyword evidence="2" id="KW-0460">Magnesium</keyword>
<feature type="binding site" evidence="2">
    <location>
        <position position="273"/>
    </location>
    <ligand>
        <name>substrate</name>
    </ligand>
</feature>
<feature type="binding site" evidence="2">
    <location>
        <position position="83"/>
    </location>
    <ligand>
        <name>Mg(2+)</name>
        <dbReference type="ChEBI" id="CHEBI:18420"/>
        <label>2</label>
    </ligand>
</feature>
<feature type="binding site" evidence="2">
    <location>
        <position position="156"/>
    </location>
    <ligand>
        <name>ATP</name>
        <dbReference type="ChEBI" id="CHEBI:30616"/>
    </ligand>
</feature>
<feature type="binding site" evidence="2">
    <location>
        <position position="324"/>
    </location>
    <ligand>
        <name>substrate</name>
    </ligand>
</feature>
<dbReference type="GO" id="GO:0009228">
    <property type="term" value="P:thiamine biosynthetic process"/>
    <property type="evidence" value="ECO:0007669"/>
    <property type="project" value="UniProtKB-KW"/>
</dbReference>
<dbReference type="GO" id="GO:0009030">
    <property type="term" value="F:thiamine-phosphate kinase activity"/>
    <property type="evidence" value="ECO:0007669"/>
    <property type="project" value="UniProtKB-UniRule"/>
</dbReference>
<feature type="binding site" evidence="2">
    <location>
        <position position="114"/>
    </location>
    <ligand>
        <name>ATP</name>
        <dbReference type="ChEBI" id="CHEBI:30616"/>
    </ligand>
</feature>
<feature type="binding site" evidence="2">
    <location>
        <position position="132"/>
    </location>
    <ligand>
        <name>Mg(2+)</name>
        <dbReference type="ChEBI" id="CHEBI:18420"/>
        <label>1</label>
    </ligand>
</feature>
<feature type="binding site" evidence="2">
    <location>
        <position position="223"/>
    </location>
    <ligand>
        <name>Mg(2+)</name>
        <dbReference type="ChEBI" id="CHEBI:18420"/>
        <label>3</label>
    </ligand>
</feature>
<keyword evidence="1 2" id="KW-0784">Thiamine biosynthesis</keyword>
<evidence type="ECO:0000259" key="4">
    <source>
        <dbReference type="Pfam" id="PF02769"/>
    </source>
</evidence>
<dbReference type="Proteomes" id="UP000035337">
    <property type="component" value="Chromosome"/>
</dbReference>
<feature type="binding site" evidence="2">
    <location>
        <position position="83"/>
    </location>
    <ligand>
        <name>Mg(2+)</name>
        <dbReference type="ChEBI" id="CHEBI:18420"/>
        <label>4</label>
    </ligand>
</feature>
<keyword evidence="2 5" id="KW-0418">Kinase</keyword>
<gene>
    <name evidence="2 5" type="primary">thiL</name>
    <name evidence="5" type="ORF">Epro_0056</name>
</gene>
<evidence type="ECO:0000313" key="6">
    <source>
        <dbReference type="Proteomes" id="UP000035337"/>
    </source>
</evidence>
<dbReference type="GO" id="GO:0009229">
    <property type="term" value="P:thiamine diphosphate biosynthetic process"/>
    <property type="evidence" value="ECO:0007669"/>
    <property type="project" value="UniProtKB-UniRule"/>
</dbReference>
<protein>
    <recommendedName>
        <fullName evidence="2">Thiamine-monophosphate kinase</fullName>
        <shortName evidence="2">TMP kinase</shortName>
        <shortName evidence="2">Thiamine-phosphate kinase</shortName>
        <ecNumber evidence="2">2.7.4.16</ecNumber>
    </recommendedName>
</protein>
<evidence type="ECO:0000313" key="5">
    <source>
        <dbReference type="EMBL" id="AKL97435.1"/>
    </source>
</evidence>
<evidence type="ECO:0000256" key="2">
    <source>
        <dbReference type="HAMAP-Rule" id="MF_02128"/>
    </source>
</evidence>
<comment type="catalytic activity">
    <reaction evidence="2">
        <text>thiamine phosphate + ATP = thiamine diphosphate + ADP</text>
        <dbReference type="Rhea" id="RHEA:15913"/>
        <dbReference type="ChEBI" id="CHEBI:30616"/>
        <dbReference type="ChEBI" id="CHEBI:37575"/>
        <dbReference type="ChEBI" id="CHEBI:58937"/>
        <dbReference type="ChEBI" id="CHEBI:456216"/>
        <dbReference type="EC" id="2.7.4.16"/>
    </reaction>
</comment>
<keyword evidence="6" id="KW-1185">Reference proteome</keyword>